<dbReference type="EC" id="2.5.1.17" evidence="4 15"/>
<evidence type="ECO:0000313" key="18">
    <source>
        <dbReference type="Proteomes" id="UP000251166"/>
    </source>
</evidence>
<evidence type="ECO:0000256" key="5">
    <source>
        <dbReference type="ARBA" id="ARBA00020963"/>
    </source>
</evidence>
<dbReference type="GO" id="GO:0005737">
    <property type="term" value="C:cytoplasm"/>
    <property type="evidence" value="ECO:0007669"/>
    <property type="project" value="UniProtKB-SubCell"/>
</dbReference>
<evidence type="ECO:0000256" key="2">
    <source>
        <dbReference type="ARBA" id="ARBA00005121"/>
    </source>
</evidence>
<dbReference type="GO" id="GO:0008817">
    <property type="term" value="F:corrinoid adenosyltransferase activity"/>
    <property type="evidence" value="ECO:0007669"/>
    <property type="project" value="UniProtKB-UniRule"/>
</dbReference>
<dbReference type="SUPFAM" id="SSF89028">
    <property type="entry name" value="Cobalamin adenosyltransferase-like"/>
    <property type="match status" value="1"/>
</dbReference>
<dbReference type="GO" id="GO:0005524">
    <property type="term" value="F:ATP binding"/>
    <property type="evidence" value="ECO:0007669"/>
    <property type="project" value="UniProtKB-UniRule"/>
</dbReference>
<evidence type="ECO:0000256" key="12">
    <source>
        <dbReference type="ARBA" id="ARBA00033354"/>
    </source>
</evidence>
<dbReference type="Proteomes" id="UP000251166">
    <property type="component" value="Chromosome"/>
</dbReference>
<dbReference type="InterPro" id="IPR036451">
    <property type="entry name" value="CblAdoTrfase-like_sf"/>
</dbReference>
<accession>A0A2Z4YI59</accession>
<keyword evidence="6" id="KW-0963">Cytoplasm</keyword>
<evidence type="ECO:0000256" key="6">
    <source>
        <dbReference type="ARBA" id="ARBA00022490"/>
    </source>
</evidence>
<dbReference type="PANTHER" id="PTHR12213:SF0">
    <property type="entry name" value="CORRINOID ADENOSYLTRANSFERASE MMAB"/>
    <property type="match status" value="1"/>
</dbReference>
<dbReference type="AlphaFoldDB" id="A0A2Z4YI59"/>
<evidence type="ECO:0000256" key="7">
    <source>
        <dbReference type="ARBA" id="ARBA00022679"/>
    </source>
</evidence>
<comment type="similarity">
    <text evidence="3 15">Belongs to the Cob(I)alamin adenosyltransferase family.</text>
</comment>
<dbReference type="UniPathway" id="UPA00148">
    <property type="reaction ID" value="UER00233"/>
</dbReference>
<feature type="domain" description="Cobalamin adenosyltransferase-like" evidence="16">
    <location>
        <begin position="7"/>
        <end position="175"/>
    </location>
</feature>
<dbReference type="Gene3D" id="1.20.1200.10">
    <property type="entry name" value="Cobalamin adenosyltransferase-like"/>
    <property type="match status" value="1"/>
</dbReference>
<dbReference type="RefSeq" id="WP_112905381.1">
    <property type="nucleotide sequence ID" value="NZ_CP030760.1"/>
</dbReference>
<gene>
    <name evidence="17" type="ORF">DLJ82_2567</name>
</gene>
<evidence type="ECO:0000256" key="14">
    <source>
        <dbReference type="ARBA" id="ARBA00048692"/>
    </source>
</evidence>
<dbReference type="FunFam" id="1.20.1200.10:FF:000003">
    <property type="entry name" value="ATP:cob(I)alamin adenosyltransferase"/>
    <property type="match status" value="1"/>
</dbReference>
<dbReference type="InterPro" id="IPR029499">
    <property type="entry name" value="PduO-typ"/>
</dbReference>
<evidence type="ECO:0000313" key="17">
    <source>
        <dbReference type="EMBL" id="AXA40152.1"/>
    </source>
</evidence>
<evidence type="ECO:0000256" key="3">
    <source>
        <dbReference type="ARBA" id="ARBA00007487"/>
    </source>
</evidence>
<dbReference type="EMBL" id="CP030760">
    <property type="protein sequence ID" value="AXA40152.1"/>
    <property type="molecule type" value="Genomic_DNA"/>
</dbReference>
<dbReference type="NCBIfam" id="TIGR00636">
    <property type="entry name" value="PduO_Nterm"/>
    <property type="match status" value="1"/>
</dbReference>
<dbReference type="InterPro" id="IPR016030">
    <property type="entry name" value="CblAdoTrfase-like"/>
</dbReference>
<proteinExistence type="inferred from homology"/>
<protein>
    <recommendedName>
        <fullName evidence="5 15">Corrinoid adenosyltransferase</fullName>
        <ecNumber evidence="4 15">2.5.1.17</ecNumber>
    </recommendedName>
    <alternativeName>
        <fullName evidence="10 15">Cob(II)alamin adenosyltransferase</fullName>
    </alternativeName>
    <alternativeName>
        <fullName evidence="12 15">Cob(II)yrinic acid a,c-diamide adenosyltransferase</fullName>
    </alternativeName>
    <alternativeName>
        <fullName evidence="11 15">Cobinamide/cobalamin adenosyltransferase</fullName>
    </alternativeName>
</protein>
<evidence type="ECO:0000256" key="8">
    <source>
        <dbReference type="ARBA" id="ARBA00022741"/>
    </source>
</evidence>
<evidence type="ECO:0000259" key="16">
    <source>
        <dbReference type="Pfam" id="PF01923"/>
    </source>
</evidence>
<comment type="catalytic activity">
    <reaction evidence="13 15">
        <text>2 cob(II)yrinate a,c diamide + reduced [electron-transfer flavoprotein] + 2 ATP = 2 adenosylcob(III)yrinate a,c-diamide + 2 triphosphate + oxidized [electron-transfer flavoprotein] + 3 H(+)</text>
        <dbReference type="Rhea" id="RHEA:11528"/>
        <dbReference type="Rhea" id="RHEA-COMP:10685"/>
        <dbReference type="Rhea" id="RHEA-COMP:10686"/>
        <dbReference type="ChEBI" id="CHEBI:15378"/>
        <dbReference type="ChEBI" id="CHEBI:18036"/>
        <dbReference type="ChEBI" id="CHEBI:30616"/>
        <dbReference type="ChEBI" id="CHEBI:57692"/>
        <dbReference type="ChEBI" id="CHEBI:58307"/>
        <dbReference type="ChEBI" id="CHEBI:58503"/>
        <dbReference type="ChEBI" id="CHEBI:58537"/>
        <dbReference type="EC" id="2.5.1.17"/>
    </reaction>
</comment>
<reference evidence="17 18" key="1">
    <citation type="submission" date="2018-07" db="EMBL/GenBank/DDBJ databases">
        <title>Rhizobium leguminosarum strain:ATCC 14479 Genome sequencing and assembly.</title>
        <authorList>
            <person name="Chakraborty R."/>
        </authorList>
    </citation>
    <scope>NUCLEOTIDE SEQUENCE [LARGE SCALE GENOMIC DNA]</scope>
    <source>
        <strain evidence="17 18">ATCC 14479</strain>
    </source>
</reference>
<evidence type="ECO:0000256" key="13">
    <source>
        <dbReference type="ARBA" id="ARBA00048555"/>
    </source>
</evidence>
<evidence type="ECO:0000256" key="1">
    <source>
        <dbReference type="ARBA" id="ARBA00004496"/>
    </source>
</evidence>
<comment type="catalytic activity">
    <reaction evidence="14 15">
        <text>2 cob(II)alamin + reduced [electron-transfer flavoprotein] + 2 ATP = 2 adenosylcob(III)alamin + 2 triphosphate + oxidized [electron-transfer flavoprotein] + 3 H(+)</text>
        <dbReference type="Rhea" id="RHEA:28671"/>
        <dbReference type="Rhea" id="RHEA-COMP:10685"/>
        <dbReference type="Rhea" id="RHEA-COMP:10686"/>
        <dbReference type="ChEBI" id="CHEBI:15378"/>
        <dbReference type="ChEBI" id="CHEBI:16304"/>
        <dbReference type="ChEBI" id="CHEBI:18036"/>
        <dbReference type="ChEBI" id="CHEBI:18408"/>
        <dbReference type="ChEBI" id="CHEBI:30616"/>
        <dbReference type="ChEBI" id="CHEBI:57692"/>
        <dbReference type="ChEBI" id="CHEBI:58307"/>
        <dbReference type="EC" id="2.5.1.17"/>
    </reaction>
</comment>
<evidence type="ECO:0000256" key="4">
    <source>
        <dbReference type="ARBA" id="ARBA00012454"/>
    </source>
</evidence>
<dbReference type="Pfam" id="PF01923">
    <property type="entry name" value="Cob_adeno_trans"/>
    <property type="match status" value="1"/>
</dbReference>
<keyword evidence="15" id="KW-0169">Cobalamin biosynthesis</keyword>
<keyword evidence="9 15" id="KW-0067">ATP-binding</keyword>
<keyword evidence="7 15" id="KW-0808">Transferase</keyword>
<name>A0A2Z4YI59_RHILE</name>
<evidence type="ECO:0000256" key="15">
    <source>
        <dbReference type="RuleBase" id="RU366026"/>
    </source>
</evidence>
<evidence type="ECO:0000256" key="9">
    <source>
        <dbReference type="ARBA" id="ARBA00022840"/>
    </source>
</evidence>
<keyword evidence="8 15" id="KW-0547">Nucleotide-binding</keyword>
<sequence length="192" mass="20843">MVKLNKIYTKTGDDGTTGLVSGPRRLKDDLRVEAYGTIDEANSAIGLARLHTAGLPELDAMLMSIQNDLFDLGADLATPDTGEPPAYEPLRIAETQVDRVEHDIDQLNAGLEPLKSFILPGGSPAAAHLHLARTIARRAERLMVALARTDGEIVGEPAMKYVNRLSDFLFVAARHANDQGHADVLWVPGKNR</sequence>
<dbReference type="PANTHER" id="PTHR12213">
    <property type="entry name" value="CORRINOID ADENOSYLTRANSFERASE"/>
    <property type="match status" value="1"/>
</dbReference>
<comment type="subcellular location">
    <subcellularLocation>
        <location evidence="1">Cytoplasm</location>
    </subcellularLocation>
</comment>
<organism evidence="17 18">
    <name type="scientific">Rhizobium leguminosarum</name>
    <dbReference type="NCBI Taxonomy" id="384"/>
    <lineage>
        <taxon>Bacteria</taxon>
        <taxon>Pseudomonadati</taxon>
        <taxon>Pseudomonadota</taxon>
        <taxon>Alphaproteobacteria</taxon>
        <taxon>Hyphomicrobiales</taxon>
        <taxon>Rhizobiaceae</taxon>
        <taxon>Rhizobium/Agrobacterium group</taxon>
        <taxon>Rhizobium</taxon>
    </lineage>
</organism>
<dbReference type="GO" id="GO:0009236">
    <property type="term" value="P:cobalamin biosynthetic process"/>
    <property type="evidence" value="ECO:0007669"/>
    <property type="project" value="UniProtKB-UniRule"/>
</dbReference>
<evidence type="ECO:0000256" key="10">
    <source>
        <dbReference type="ARBA" id="ARBA00031529"/>
    </source>
</evidence>
<comment type="pathway">
    <text evidence="2 15">Cofactor biosynthesis; adenosylcobalamin biosynthesis; adenosylcobalamin from cob(II)yrinate a,c-diamide: step 2/7.</text>
</comment>
<evidence type="ECO:0000256" key="11">
    <source>
        <dbReference type="ARBA" id="ARBA00033334"/>
    </source>
</evidence>